<dbReference type="SUPFAM" id="SSF51735">
    <property type="entry name" value="NAD(P)-binding Rossmann-fold domains"/>
    <property type="match status" value="1"/>
</dbReference>
<organism evidence="4 5">
    <name type="scientific">Heterostelium pallidum (strain ATCC 26659 / Pp 5 / PN500)</name>
    <name type="common">Cellular slime mold</name>
    <name type="synonym">Polysphondylium pallidum</name>
    <dbReference type="NCBI Taxonomy" id="670386"/>
    <lineage>
        <taxon>Eukaryota</taxon>
        <taxon>Amoebozoa</taxon>
        <taxon>Evosea</taxon>
        <taxon>Eumycetozoa</taxon>
        <taxon>Dictyostelia</taxon>
        <taxon>Acytosteliales</taxon>
        <taxon>Acytosteliaceae</taxon>
        <taxon>Heterostelium</taxon>
    </lineage>
</organism>
<feature type="domain" description="NmrA-like" evidence="3">
    <location>
        <begin position="7"/>
        <end position="260"/>
    </location>
</feature>
<reference evidence="4 5" key="1">
    <citation type="journal article" date="2011" name="Genome Res.">
        <title>Phylogeny-wide analysis of social amoeba genomes highlights ancient origins for complex intercellular communication.</title>
        <authorList>
            <person name="Heidel A.J."/>
            <person name="Lawal H.M."/>
            <person name="Felder M."/>
            <person name="Schilde C."/>
            <person name="Helps N.R."/>
            <person name="Tunggal B."/>
            <person name="Rivero F."/>
            <person name="John U."/>
            <person name="Schleicher M."/>
            <person name="Eichinger L."/>
            <person name="Platzer M."/>
            <person name="Noegel A.A."/>
            <person name="Schaap P."/>
            <person name="Gloeckner G."/>
        </authorList>
    </citation>
    <scope>NUCLEOTIDE SEQUENCE [LARGE SCALE GENOMIC DNA]</scope>
    <source>
        <strain evidence="5">ATCC 26659 / Pp 5 / PN500</strain>
    </source>
</reference>
<keyword evidence="2" id="KW-0521">NADP</keyword>
<dbReference type="GO" id="GO:0005634">
    <property type="term" value="C:nucleus"/>
    <property type="evidence" value="ECO:0007669"/>
    <property type="project" value="TreeGrafter"/>
</dbReference>
<dbReference type="Proteomes" id="UP000001396">
    <property type="component" value="Unassembled WGS sequence"/>
</dbReference>
<dbReference type="PANTHER" id="PTHR42748">
    <property type="entry name" value="NITROGEN METABOLITE REPRESSION PROTEIN NMRA FAMILY MEMBER"/>
    <property type="match status" value="1"/>
</dbReference>
<dbReference type="EMBL" id="ADBJ01000003">
    <property type="protein sequence ID" value="EFA86243.1"/>
    <property type="molecule type" value="Genomic_DNA"/>
</dbReference>
<evidence type="ECO:0000259" key="3">
    <source>
        <dbReference type="Pfam" id="PF05368"/>
    </source>
</evidence>
<dbReference type="FunCoup" id="D3AXH4">
    <property type="interactions" value="120"/>
</dbReference>
<accession>D3AXH4</accession>
<dbReference type="OMA" id="WEHTIKE"/>
<protein>
    <recommendedName>
        <fullName evidence="3">NmrA-like domain-containing protein</fullName>
    </recommendedName>
</protein>
<dbReference type="InterPro" id="IPR051164">
    <property type="entry name" value="NmrA-like_oxidored"/>
</dbReference>
<dbReference type="GeneID" id="31356336"/>
<evidence type="ECO:0000313" key="4">
    <source>
        <dbReference type="EMBL" id="EFA86243.1"/>
    </source>
</evidence>
<dbReference type="InterPro" id="IPR036291">
    <property type="entry name" value="NAD(P)-bd_dom_sf"/>
</dbReference>
<dbReference type="InParanoid" id="D3AXH4"/>
<sequence>MTKPIFVVISAFSKQGYSIINTLVAEGNYHIRATTTRAVDNTPAALKLKERGVEVVRADPTKKEDLHKVFKGAKAAFLLTPNIDLSDPNFNQREAEYVSLQADIALEEKVEHVIFSSVDVPTAEQLKEFKHDILSGKNKAQKYIESLPLKYVSTFNLAYFYSNQIEFFPLIKNSDGSFELSMPLGADVEQPYVDTYTATGPIVSEFLAHPEKYNRAVVPVVSEFLTGRQMAQTFQEVTGIKTTYKELSREQYLEQYSFNGSPEQQLVGNRLFEVWDETSKCGYYNHDRDVTLSKKINPKQLTWRQFLETTKWRGESFQEFRDKNGY</sequence>
<gene>
    <name evidence="4" type="ORF">PPL_00805</name>
</gene>
<dbReference type="STRING" id="670386.D3AXH4"/>
<name>D3AXH4_HETP5</name>
<dbReference type="Gene3D" id="3.90.25.10">
    <property type="entry name" value="UDP-galactose 4-epimerase, domain 1"/>
    <property type="match status" value="1"/>
</dbReference>
<evidence type="ECO:0000256" key="1">
    <source>
        <dbReference type="ARBA" id="ARBA00006328"/>
    </source>
</evidence>
<dbReference type="AlphaFoldDB" id="D3AXH4"/>
<dbReference type="Gene3D" id="3.40.50.720">
    <property type="entry name" value="NAD(P)-binding Rossmann-like Domain"/>
    <property type="match status" value="1"/>
</dbReference>
<dbReference type="PANTHER" id="PTHR42748:SF31">
    <property type="entry name" value="NMRA-LIKE DOMAIN-CONTAINING PROTEIN-RELATED"/>
    <property type="match status" value="1"/>
</dbReference>
<keyword evidence="5" id="KW-1185">Reference proteome</keyword>
<proteinExistence type="inferred from homology"/>
<dbReference type="InterPro" id="IPR008030">
    <property type="entry name" value="NmrA-like"/>
</dbReference>
<evidence type="ECO:0000313" key="5">
    <source>
        <dbReference type="Proteomes" id="UP000001396"/>
    </source>
</evidence>
<dbReference type="RefSeq" id="XP_020438348.1">
    <property type="nucleotide sequence ID" value="XM_020571825.1"/>
</dbReference>
<dbReference type="Pfam" id="PF05368">
    <property type="entry name" value="NmrA"/>
    <property type="match status" value="1"/>
</dbReference>
<comment type="similarity">
    <text evidence="1">Belongs to the NmrA-type oxidoreductase family.</text>
</comment>
<comment type="caution">
    <text evidence="4">The sequence shown here is derived from an EMBL/GenBank/DDBJ whole genome shotgun (WGS) entry which is preliminary data.</text>
</comment>
<evidence type="ECO:0000256" key="2">
    <source>
        <dbReference type="ARBA" id="ARBA00022857"/>
    </source>
</evidence>